<gene>
    <name evidence="3" type="ORF">CRD36_14625</name>
</gene>
<name>A0A2G4YMT6_9PROT</name>
<evidence type="ECO:0000256" key="2">
    <source>
        <dbReference type="SAM" id="MobiDB-lite"/>
    </source>
</evidence>
<dbReference type="PANTHER" id="PTHR35024">
    <property type="entry name" value="HYPOTHETICAL CYTOSOLIC PROTEIN"/>
    <property type="match status" value="1"/>
</dbReference>
<feature type="region of interest" description="Disordered" evidence="2">
    <location>
        <begin position="149"/>
        <end position="173"/>
    </location>
</feature>
<comment type="similarity">
    <text evidence="1">Belongs to the bactofilin family.</text>
</comment>
<protein>
    <recommendedName>
        <fullName evidence="5">Cell shape determination protein CcmA</fullName>
    </recommendedName>
</protein>
<dbReference type="EMBL" id="PDEM01000031">
    <property type="protein sequence ID" value="PHZ83615.1"/>
    <property type="molecule type" value="Genomic_DNA"/>
</dbReference>
<sequence>MKSGLMENPLIRKKYSRHQIMFSKSNDKSMTANTMTKPTRPVNSAPSIIGSDVTIKGNITTVGEIQLDGAVEGDVRSSSLTIGEHGSVQGVVTAEEVVVKGQIKGQIKGRNIRLEKTAKVNGDLFHETLSVEAGAFIEGSLTHKNNAMQDSAPTLKTAETKPTDIKQPGQKTA</sequence>
<dbReference type="AlphaFoldDB" id="A0A2G4YMT6"/>
<dbReference type="InterPro" id="IPR007607">
    <property type="entry name" value="BacA/B"/>
</dbReference>
<evidence type="ECO:0000256" key="1">
    <source>
        <dbReference type="ARBA" id="ARBA00044755"/>
    </source>
</evidence>
<dbReference type="PANTHER" id="PTHR35024:SF4">
    <property type="entry name" value="POLYMER-FORMING CYTOSKELETAL PROTEIN"/>
    <property type="match status" value="1"/>
</dbReference>
<proteinExistence type="inferred from homology"/>
<organism evidence="3 4">
    <name type="scientific">Paremcibacter congregatus</name>
    <dbReference type="NCBI Taxonomy" id="2043170"/>
    <lineage>
        <taxon>Bacteria</taxon>
        <taxon>Pseudomonadati</taxon>
        <taxon>Pseudomonadota</taxon>
        <taxon>Alphaproteobacteria</taxon>
        <taxon>Emcibacterales</taxon>
        <taxon>Emcibacteraceae</taxon>
        <taxon>Paremcibacter</taxon>
    </lineage>
</organism>
<dbReference type="OrthoDB" id="5738271at2"/>
<reference evidence="3 4" key="1">
    <citation type="submission" date="2017-10" db="EMBL/GenBank/DDBJ databases">
        <title>Frigbacter circumglobatus gen. nov. sp. nov., isolated from sediment cultured in situ.</title>
        <authorList>
            <person name="Zhao Z."/>
        </authorList>
    </citation>
    <scope>NUCLEOTIDE SEQUENCE [LARGE SCALE GENOMIC DNA]</scope>
    <source>
        <strain evidence="3 4">ZYL</strain>
    </source>
</reference>
<dbReference type="InParanoid" id="A0A2G4YMT6"/>
<accession>A0A2G4YMT6</accession>
<evidence type="ECO:0000313" key="4">
    <source>
        <dbReference type="Proteomes" id="UP000229730"/>
    </source>
</evidence>
<dbReference type="Proteomes" id="UP000229730">
    <property type="component" value="Unassembled WGS sequence"/>
</dbReference>
<dbReference type="Pfam" id="PF04519">
    <property type="entry name" value="Bactofilin"/>
    <property type="match status" value="1"/>
</dbReference>
<keyword evidence="4" id="KW-1185">Reference proteome</keyword>
<evidence type="ECO:0000313" key="3">
    <source>
        <dbReference type="EMBL" id="PHZ83615.1"/>
    </source>
</evidence>
<evidence type="ECO:0008006" key="5">
    <source>
        <dbReference type="Google" id="ProtNLM"/>
    </source>
</evidence>
<comment type="caution">
    <text evidence="3">The sequence shown here is derived from an EMBL/GenBank/DDBJ whole genome shotgun (WGS) entry which is preliminary data.</text>
</comment>